<dbReference type="RefSeq" id="WP_184569135.1">
    <property type="nucleotide sequence ID" value="NZ_JACHJL010000002.1"/>
</dbReference>
<accession>A0A7W9Q5H9</accession>
<reference evidence="1 2" key="1">
    <citation type="submission" date="2020-08" db="EMBL/GenBank/DDBJ databases">
        <title>Genomic Encyclopedia of Type Strains, Phase III (KMG-III): the genomes of soil and plant-associated and newly described type strains.</title>
        <authorList>
            <person name="Whitman W."/>
        </authorList>
    </citation>
    <scope>NUCLEOTIDE SEQUENCE [LARGE SCALE GENOMIC DNA]</scope>
    <source>
        <strain evidence="1 2">CECT 8305</strain>
    </source>
</reference>
<comment type="caution">
    <text evidence="1">The sequence shown here is derived from an EMBL/GenBank/DDBJ whole genome shotgun (WGS) entry which is preliminary data.</text>
</comment>
<dbReference type="Proteomes" id="UP000588098">
    <property type="component" value="Unassembled WGS sequence"/>
</dbReference>
<dbReference type="EMBL" id="JACHJL010000002">
    <property type="protein sequence ID" value="MBB5933801.1"/>
    <property type="molecule type" value="Genomic_DNA"/>
</dbReference>
<gene>
    <name evidence="1" type="ORF">FHS42_000827</name>
</gene>
<organism evidence="1 2">
    <name type="scientific">Streptomyces zagrosensis</name>
    <dbReference type="NCBI Taxonomy" id="1042984"/>
    <lineage>
        <taxon>Bacteria</taxon>
        <taxon>Bacillati</taxon>
        <taxon>Actinomycetota</taxon>
        <taxon>Actinomycetes</taxon>
        <taxon>Kitasatosporales</taxon>
        <taxon>Streptomycetaceae</taxon>
        <taxon>Streptomyces</taxon>
    </lineage>
</organism>
<evidence type="ECO:0000313" key="1">
    <source>
        <dbReference type="EMBL" id="MBB5933801.1"/>
    </source>
</evidence>
<keyword evidence="2" id="KW-1185">Reference proteome</keyword>
<dbReference type="AlphaFoldDB" id="A0A7W9Q5H9"/>
<sequence length="183" mass="19514">MTYEWTPPPGRGYSLLPIGHHFDLVQAPLATGTRLLLDTFCDAMITAPEADHCAWLIPVGHAGRSPWSYARLTRYVQVTTSGQALIPHSDRTAGPGPHWARPAGAQGSPRYLACAITLAGDLAPATLATCGPLPIRCLCGGPVYRDQAAPGTDTDGSEYLMHPACAQQATTTNTARIRGRRRA</sequence>
<proteinExistence type="predicted"/>
<evidence type="ECO:0000313" key="2">
    <source>
        <dbReference type="Proteomes" id="UP000588098"/>
    </source>
</evidence>
<name>A0A7W9Q5H9_9ACTN</name>
<protein>
    <submittedName>
        <fullName evidence="1">Uncharacterized protein</fullName>
    </submittedName>
</protein>